<gene>
    <name evidence="2" type="ORF">ACHAW5_001977</name>
</gene>
<accession>A0ABD3QSD8</accession>
<proteinExistence type="predicted"/>
<evidence type="ECO:0000313" key="2">
    <source>
        <dbReference type="EMBL" id="KAL3803113.1"/>
    </source>
</evidence>
<reference evidence="2 3" key="1">
    <citation type="submission" date="2024-10" db="EMBL/GenBank/DDBJ databases">
        <title>Updated reference genomes for cyclostephanoid diatoms.</title>
        <authorList>
            <person name="Roberts W.R."/>
            <person name="Alverson A.J."/>
        </authorList>
    </citation>
    <scope>NUCLEOTIDE SEQUENCE [LARGE SCALE GENOMIC DNA]</scope>
    <source>
        <strain evidence="2 3">AJA276-08</strain>
    </source>
</reference>
<keyword evidence="3" id="KW-1185">Reference proteome</keyword>
<protein>
    <submittedName>
        <fullName evidence="2">Uncharacterized protein</fullName>
    </submittedName>
</protein>
<organism evidence="2 3">
    <name type="scientific">Stephanodiscus triporus</name>
    <dbReference type="NCBI Taxonomy" id="2934178"/>
    <lineage>
        <taxon>Eukaryota</taxon>
        <taxon>Sar</taxon>
        <taxon>Stramenopiles</taxon>
        <taxon>Ochrophyta</taxon>
        <taxon>Bacillariophyta</taxon>
        <taxon>Coscinodiscophyceae</taxon>
        <taxon>Thalassiosirophycidae</taxon>
        <taxon>Stephanodiscales</taxon>
        <taxon>Stephanodiscaceae</taxon>
        <taxon>Stephanodiscus</taxon>
    </lineage>
</organism>
<evidence type="ECO:0000256" key="1">
    <source>
        <dbReference type="SAM" id="MobiDB-lite"/>
    </source>
</evidence>
<dbReference type="Proteomes" id="UP001530315">
    <property type="component" value="Unassembled WGS sequence"/>
</dbReference>
<dbReference type="AlphaFoldDB" id="A0ABD3QSD8"/>
<evidence type="ECO:0000313" key="3">
    <source>
        <dbReference type="Proteomes" id="UP001530315"/>
    </source>
</evidence>
<feature type="region of interest" description="Disordered" evidence="1">
    <location>
        <begin position="40"/>
        <end position="60"/>
    </location>
</feature>
<comment type="caution">
    <text evidence="2">The sequence shown here is derived from an EMBL/GenBank/DDBJ whole genome shotgun (WGS) entry which is preliminary data.</text>
</comment>
<sequence length="194" mass="20799">MTKENVHPYGIVKLVASSAMAGEARSNESTRRDVLQCRAIPPSANNNTGRTIHDSTRPPSPVVLRACGARLPEGYRRGTGSVLLTSCTSTRFPTRSSGFKPLMSAPQYAVGLSKRCGGRSSARRPRPSEEMAALLRRIDVAAAGLFAMDDDERCTGGTVKAADRVARSDARAQTAIITIDDTDDEDSEASKDCR</sequence>
<dbReference type="EMBL" id="JALLAZ020000123">
    <property type="protein sequence ID" value="KAL3803113.1"/>
    <property type="molecule type" value="Genomic_DNA"/>
</dbReference>
<name>A0ABD3QSD8_9STRA</name>